<dbReference type="OrthoDB" id="447637at2759"/>
<feature type="region of interest" description="Disordered" evidence="1">
    <location>
        <begin position="162"/>
        <end position="225"/>
    </location>
</feature>
<evidence type="ECO:0000256" key="1">
    <source>
        <dbReference type="SAM" id="MobiDB-lite"/>
    </source>
</evidence>
<keyword evidence="3" id="KW-1185">Reference proteome</keyword>
<dbReference type="EMBL" id="CYKH01000397">
    <property type="protein sequence ID" value="CUF74841.1"/>
    <property type="molecule type" value="Genomic_DNA"/>
</dbReference>
<evidence type="ECO:0000313" key="3">
    <source>
        <dbReference type="Proteomes" id="UP000051952"/>
    </source>
</evidence>
<feature type="region of interest" description="Disordered" evidence="1">
    <location>
        <begin position="399"/>
        <end position="486"/>
    </location>
</feature>
<protein>
    <recommendedName>
        <fullName evidence="4">SURP motif domain-containing protein</fullName>
    </recommendedName>
</protein>
<dbReference type="AlphaFoldDB" id="A0A0S4IT53"/>
<proteinExistence type="predicted"/>
<evidence type="ECO:0000313" key="2">
    <source>
        <dbReference type="EMBL" id="CUF74841.1"/>
    </source>
</evidence>
<feature type="compositionally biased region" description="Low complexity" evidence="1">
    <location>
        <begin position="464"/>
        <end position="478"/>
    </location>
</feature>
<feature type="compositionally biased region" description="Low complexity" evidence="1">
    <location>
        <begin position="61"/>
        <end position="75"/>
    </location>
</feature>
<feature type="compositionally biased region" description="Basic and acidic residues" evidence="1">
    <location>
        <begin position="93"/>
        <end position="115"/>
    </location>
</feature>
<dbReference type="Proteomes" id="UP000051952">
    <property type="component" value="Unassembled WGS sequence"/>
</dbReference>
<sequence>MQRDNFAFLRQDHQYHEYYLYILKKEAPHLDWLGDDLVELENWLQDLERQIEKDADASFLQNGQQHQQYQQNGQHDPTGYEEVSEEQFTAELQRQREAEEAQQKAAEEERRRKEAANPPHLPKPGSTTQFLSPDASAQGVGSGMLHGGNTLLQQLMAMAGRTNAAPPPTAATLSSAPPALPPLDGPAASSAASIFGKKKNAAPPPTTATLNSAPPALPPLDGPAASSAASIFGNIPGVAPPPPSAPQEQLSASDLLAIIGGGGGNGSIFGESLPLFNAPPALRAHPLTIPPPPLPSEAVQNRSPSVIVEPLPNAPGMNLPLVLAKALGETLDMKVGPTLIIGDVARIEVPSISVESRAIALKHFYCLGSKLTIIKNDRIIDNPSRVNSSRIMELKERLHGGRGGRGGYAPSAPMDSSFRGRGGRSRGGRGARPSFVEDDTPKQVTSFVPATIGAGYLQPPPRFDQQGQDADAAGRAAGSFTDSDEE</sequence>
<accession>A0A0S4IT53</accession>
<organism evidence="2 3">
    <name type="scientific">Bodo saltans</name>
    <name type="common">Flagellated protozoan</name>
    <dbReference type="NCBI Taxonomy" id="75058"/>
    <lineage>
        <taxon>Eukaryota</taxon>
        <taxon>Discoba</taxon>
        <taxon>Euglenozoa</taxon>
        <taxon>Kinetoplastea</taxon>
        <taxon>Metakinetoplastina</taxon>
        <taxon>Eubodonida</taxon>
        <taxon>Bodonidae</taxon>
        <taxon>Bodo</taxon>
    </lineage>
</organism>
<gene>
    <name evidence="2" type="ORF">BSAL_65415</name>
</gene>
<name>A0A0S4IT53_BODSA</name>
<evidence type="ECO:0008006" key="4">
    <source>
        <dbReference type="Google" id="ProtNLM"/>
    </source>
</evidence>
<reference evidence="3" key="1">
    <citation type="submission" date="2015-09" db="EMBL/GenBank/DDBJ databases">
        <authorList>
            <consortium name="Pathogen Informatics"/>
        </authorList>
    </citation>
    <scope>NUCLEOTIDE SEQUENCE [LARGE SCALE GENOMIC DNA]</scope>
    <source>
        <strain evidence="3">Lake Konstanz</strain>
    </source>
</reference>
<dbReference type="VEuPathDB" id="TriTrypDB:BSAL_65415"/>
<feature type="region of interest" description="Disordered" evidence="1">
    <location>
        <begin position="61"/>
        <end position="145"/>
    </location>
</feature>